<feature type="region of interest" description="Disordered" evidence="8">
    <location>
        <begin position="692"/>
        <end position="784"/>
    </location>
</feature>
<dbReference type="Pfam" id="PF26200">
    <property type="entry name" value="Rcat_RNF216"/>
    <property type="match status" value="1"/>
</dbReference>
<dbReference type="RefSeq" id="XP_025355044.1">
    <property type="nucleotide sequence ID" value="XM_025500819.1"/>
</dbReference>
<dbReference type="OrthoDB" id="10009520at2759"/>
<reference evidence="10 11" key="1">
    <citation type="journal article" date="2018" name="Mol. Biol. Evol.">
        <title>Broad Genomic Sampling Reveals a Smut Pathogenic Ancestry of the Fungal Clade Ustilaginomycotina.</title>
        <authorList>
            <person name="Kijpornyongpan T."/>
            <person name="Mondo S.J."/>
            <person name="Barry K."/>
            <person name="Sandor L."/>
            <person name="Lee J."/>
            <person name="Lipzen A."/>
            <person name="Pangilinan J."/>
            <person name="LaButti K."/>
            <person name="Hainaut M."/>
            <person name="Henrissat B."/>
            <person name="Grigoriev I.V."/>
            <person name="Spatafora J.W."/>
            <person name="Aime M.C."/>
        </authorList>
    </citation>
    <scope>NUCLEOTIDE SEQUENCE [LARGE SCALE GENOMIC DNA]</scope>
    <source>
        <strain evidence="10 11">MCA 3882</strain>
    </source>
</reference>
<keyword evidence="6" id="KW-0833">Ubl conjugation pathway</keyword>
<dbReference type="CDD" id="cd20339">
    <property type="entry name" value="BRcat_RBR_RNF216"/>
    <property type="match status" value="1"/>
</dbReference>
<evidence type="ECO:0000256" key="1">
    <source>
        <dbReference type="ARBA" id="ARBA00004906"/>
    </source>
</evidence>
<keyword evidence="4" id="KW-0677">Repeat</keyword>
<evidence type="ECO:0000256" key="7">
    <source>
        <dbReference type="ARBA" id="ARBA00022833"/>
    </source>
</evidence>
<evidence type="ECO:0000256" key="5">
    <source>
        <dbReference type="ARBA" id="ARBA00022771"/>
    </source>
</evidence>
<dbReference type="InterPro" id="IPR047546">
    <property type="entry name" value="Rcat_RBR_RNF216"/>
</dbReference>
<evidence type="ECO:0000256" key="4">
    <source>
        <dbReference type="ARBA" id="ARBA00022737"/>
    </source>
</evidence>
<dbReference type="GO" id="GO:0016740">
    <property type="term" value="F:transferase activity"/>
    <property type="evidence" value="ECO:0007669"/>
    <property type="project" value="UniProtKB-KW"/>
</dbReference>
<dbReference type="InParanoid" id="A0A316VB41"/>
<dbReference type="EMBL" id="KZ819603">
    <property type="protein sequence ID" value="PWN34742.1"/>
    <property type="molecule type" value="Genomic_DNA"/>
</dbReference>
<gene>
    <name evidence="10" type="ORF">FA14DRAFT_178140</name>
</gene>
<feature type="domain" description="RING-type" evidence="9">
    <location>
        <begin position="174"/>
        <end position="392"/>
    </location>
</feature>
<dbReference type="InterPro" id="IPR013083">
    <property type="entry name" value="Znf_RING/FYVE/PHD"/>
</dbReference>
<dbReference type="PROSITE" id="PS51873">
    <property type="entry name" value="TRIAD"/>
    <property type="match status" value="1"/>
</dbReference>
<dbReference type="Proteomes" id="UP000245771">
    <property type="component" value="Unassembled WGS sequence"/>
</dbReference>
<dbReference type="GeneID" id="37022600"/>
<evidence type="ECO:0000256" key="6">
    <source>
        <dbReference type="ARBA" id="ARBA00022786"/>
    </source>
</evidence>
<dbReference type="GO" id="GO:0008270">
    <property type="term" value="F:zinc ion binding"/>
    <property type="evidence" value="ECO:0007669"/>
    <property type="project" value="UniProtKB-KW"/>
</dbReference>
<keyword evidence="11" id="KW-1185">Reference proteome</keyword>
<dbReference type="PANTHER" id="PTHR22770:SF47">
    <property type="entry name" value="E3 UBIQUITIN-PROTEIN LIGASE RNF216"/>
    <property type="match status" value="1"/>
</dbReference>
<evidence type="ECO:0000256" key="3">
    <source>
        <dbReference type="ARBA" id="ARBA00022723"/>
    </source>
</evidence>
<accession>A0A316VB41</accession>
<keyword evidence="5" id="KW-0863">Zinc-finger</keyword>
<dbReference type="Gene3D" id="3.30.40.10">
    <property type="entry name" value="Zinc/RING finger domain, C3HC4 (zinc finger)"/>
    <property type="match status" value="1"/>
</dbReference>
<feature type="compositionally biased region" description="Polar residues" evidence="8">
    <location>
        <begin position="709"/>
        <end position="718"/>
    </location>
</feature>
<dbReference type="STRING" id="1280837.A0A316VB41"/>
<keyword evidence="7" id="KW-0862">Zinc</keyword>
<feature type="compositionally biased region" description="Basic and acidic residues" evidence="8">
    <location>
        <begin position="747"/>
        <end position="756"/>
    </location>
</feature>
<name>A0A316VB41_9BASI</name>
<dbReference type="InterPro" id="IPR044066">
    <property type="entry name" value="TRIAD_supradom"/>
</dbReference>
<keyword evidence="3" id="KW-0479">Metal-binding</keyword>
<evidence type="ECO:0000256" key="2">
    <source>
        <dbReference type="ARBA" id="ARBA00022679"/>
    </source>
</evidence>
<protein>
    <recommendedName>
        <fullName evidence="9">RING-type domain-containing protein</fullName>
    </recommendedName>
</protein>
<keyword evidence="2" id="KW-0808">Transferase</keyword>
<evidence type="ECO:0000259" key="9">
    <source>
        <dbReference type="PROSITE" id="PS51873"/>
    </source>
</evidence>
<organism evidence="10 11">
    <name type="scientific">Meira miltonrushii</name>
    <dbReference type="NCBI Taxonomy" id="1280837"/>
    <lineage>
        <taxon>Eukaryota</taxon>
        <taxon>Fungi</taxon>
        <taxon>Dikarya</taxon>
        <taxon>Basidiomycota</taxon>
        <taxon>Ustilaginomycotina</taxon>
        <taxon>Exobasidiomycetes</taxon>
        <taxon>Exobasidiales</taxon>
        <taxon>Brachybasidiaceae</taxon>
        <taxon>Meira</taxon>
    </lineage>
</organism>
<proteinExistence type="predicted"/>
<dbReference type="InterPro" id="IPR047545">
    <property type="entry name" value="BRcat_RBR_RNF216"/>
</dbReference>
<evidence type="ECO:0000256" key="8">
    <source>
        <dbReference type="SAM" id="MobiDB-lite"/>
    </source>
</evidence>
<evidence type="ECO:0000313" key="10">
    <source>
        <dbReference type="EMBL" id="PWN34742.1"/>
    </source>
</evidence>
<dbReference type="SUPFAM" id="SSF57850">
    <property type="entry name" value="RING/U-box"/>
    <property type="match status" value="2"/>
</dbReference>
<sequence>MSSSKERARVEFNQADRQWIGLDSVQEKIDSMHDNVLIYLCQGFEGKMEVNDIEAAVLDTRAANFNVLSSGSVHGKHTAEEQLVVKQENGRKRKRTNDHNCEKCHNEVNEIYYRWLTQATQLIKRQLKKAPAVEAGKAAESSMASKSKGKGKQRAVSVEAQVDSDSTVNADEDSSADCPICCNEDIPPDDLTKCIVGHRFCKSCARRLAETEIGLQRTKFQCMHMEGCEATFSESEIKRFLDEKTFQLWSRMRTNEEVKSAKIDGLEACPFCFYAHIIYPEDRDKPFFCGNHECGKWSCLDCKKLSHEGKTCEEARQAKMTSEHKAEEKLAEALMRRCPKSGCNTVMVKDEGQRSCNKMSCVKCGTIMCYICRADITKAGYGHFDQNPGPPMPQQPSGSKAGKSAKKCPLWDDTKERHKTDINNARKEVGKLAPKVTEAEIEDERRRQQAFERRHGANAAHVPGEWGFMDDNEADAFIELFADRGRRLGRFRHGGHPPQRFGEGFARAMDRDLQEEADRREAERGGPEAIHLERERQLLERDREIRERERDRQDEPFVRERIGMLYPNPNLGHFDLFRDDPHDALAHQRRHGRAQQEPINAEAEGFARRLEVIRRTVDNIAGEIGRYRERWGERRRTEPIEVPTAGQARQGAVRAHRAVDAPHNALAIPALPRAGFVRADHPYALRQRLNAGQNKAQAPMLGAKKDNTQAKQENTTTKPDMKIRKVGTAWQWLERSATPKENSGTQIREDKGEGSSKSKAHAGPSRSANPGRSIDVIDLTMTSDEESEVEEVFGLIYL</sequence>
<evidence type="ECO:0000313" key="11">
    <source>
        <dbReference type="Proteomes" id="UP000245771"/>
    </source>
</evidence>
<comment type="pathway">
    <text evidence="1">Protein modification; protein ubiquitination.</text>
</comment>
<dbReference type="InterPro" id="IPR051628">
    <property type="entry name" value="LUBAC_E3_Ligases"/>
</dbReference>
<dbReference type="AlphaFoldDB" id="A0A316VB41"/>
<dbReference type="PANTHER" id="PTHR22770">
    <property type="entry name" value="UBIQUITIN CONJUGATING ENZYME 7 INTERACTING PROTEIN-RELATED"/>
    <property type="match status" value="1"/>
</dbReference>
<feature type="region of interest" description="Disordered" evidence="8">
    <location>
        <begin position="383"/>
        <end position="407"/>
    </location>
</feature>
<dbReference type="CDD" id="cd20353">
    <property type="entry name" value="Rcat_RBR_RNF216"/>
    <property type="match status" value="1"/>
</dbReference>